<dbReference type="EMBL" id="AMZH03004085">
    <property type="protein sequence ID" value="RRT70245.1"/>
    <property type="molecule type" value="Genomic_DNA"/>
</dbReference>
<protein>
    <submittedName>
        <fullName evidence="2">Uncharacterized protein</fullName>
    </submittedName>
</protein>
<accession>A0A427A1Y3</accession>
<dbReference type="AlphaFoldDB" id="A0A427A1Y3"/>
<feature type="region of interest" description="Disordered" evidence="1">
    <location>
        <begin position="491"/>
        <end position="518"/>
    </location>
</feature>
<sequence>MDSIIVASPTAAESSLHFGPLAGPGFYSMLKESVDRFLVEVQRETCDFAAFRSIFFRLLQSSVDPPLEVIWFYSALGYHEAIRLKRDALDRVSAVRDLLQLLSACSASCDGPKSVALLAPVVSELYHCVKEEKKMSGKVAKKLRKEIEGLAEALVSYISICSGQSSDGKELSYGYLQPCFVDVIRVWTVQHLGRGDGLSVLFPLVTDEIRVCFEQERCGIDYLAGVVVVEALLLSLSLKVQMDGSPRLDLQKELRLWAVSSISVFQNCVSFGKSSLPMTEFTDLLITEAAVEPTDANYDHFGEYILIRDLYIDRDKGDHSKAISYTNAFSTSCVPGSLIKWANYQVGLGKLNRPNATTPQALLSNYLLLAEWLMVLEEQGLKLFDDNISELHSKLAIKEYNGMPETTKFDSGSNSTDGDTFFFDNTGNVDENAADDDRDMEITDAAFLFAARSMKSEASKGRRKRKEWGYKGDESQVKFVKYKIHDNSVKEHLKTQAVDRMSSDSETENPPSPDEMEE</sequence>
<dbReference type="PANTHER" id="PTHR35505:SF1">
    <property type="entry name" value="SNF2 DOMAIN PROTEIN"/>
    <property type="match status" value="1"/>
</dbReference>
<organism evidence="2 3">
    <name type="scientific">Ensete ventricosum</name>
    <name type="common">Abyssinian banana</name>
    <name type="synonym">Musa ensete</name>
    <dbReference type="NCBI Taxonomy" id="4639"/>
    <lineage>
        <taxon>Eukaryota</taxon>
        <taxon>Viridiplantae</taxon>
        <taxon>Streptophyta</taxon>
        <taxon>Embryophyta</taxon>
        <taxon>Tracheophyta</taxon>
        <taxon>Spermatophyta</taxon>
        <taxon>Magnoliopsida</taxon>
        <taxon>Liliopsida</taxon>
        <taxon>Zingiberales</taxon>
        <taxon>Musaceae</taxon>
        <taxon>Ensete</taxon>
    </lineage>
</organism>
<evidence type="ECO:0000313" key="2">
    <source>
        <dbReference type="EMBL" id="RRT70245.1"/>
    </source>
</evidence>
<comment type="caution">
    <text evidence="2">The sequence shown here is derived from an EMBL/GenBank/DDBJ whole genome shotgun (WGS) entry which is preliminary data.</text>
</comment>
<gene>
    <name evidence="2" type="ORF">B296_00016697</name>
</gene>
<reference evidence="2 3" key="1">
    <citation type="journal article" date="2014" name="Agronomy (Basel)">
        <title>A Draft Genome Sequence for Ensete ventricosum, the Drought-Tolerant Tree Against Hunger.</title>
        <authorList>
            <person name="Harrison J."/>
            <person name="Moore K.A."/>
            <person name="Paszkiewicz K."/>
            <person name="Jones T."/>
            <person name="Grant M."/>
            <person name="Ambacheew D."/>
            <person name="Muzemil S."/>
            <person name="Studholme D.J."/>
        </authorList>
    </citation>
    <scope>NUCLEOTIDE SEQUENCE [LARGE SCALE GENOMIC DNA]</scope>
</reference>
<proteinExistence type="predicted"/>
<evidence type="ECO:0000313" key="3">
    <source>
        <dbReference type="Proteomes" id="UP000287651"/>
    </source>
</evidence>
<name>A0A427A1Y3_ENSVE</name>
<dbReference type="Proteomes" id="UP000287651">
    <property type="component" value="Unassembled WGS sequence"/>
</dbReference>
<dbReference type="PANTHER" id="PTHR35505">
    <property type="entry name" value="OS01G0600300 PROTEIN"/>
    <property type="match status" value="1"/>
</dbReference>
<evidence type="ECO:0000256" key="1">
    <source>
        <dbReference type="SAM" id="MobiDB-lite"/>
    </source>
</evidence>